<evidence type="ECO:0000256" key="2">
    <source>
        <dbReference type="ARBA" id="ARBA00022630"/>
    </source>
</evidence>
<dbReference type="Proteomes" id="UP000231926">
    <property type="component" value="Unassembled WGS sequence"/>
</dbReference>
<evidence type="ECO:0000256" key="6">
    <source>
        <dbReference type="ARBA" id="ARBA00023157"/>
    </source>
</evidence>
<dbReference type="GO" id="GO:0019430">
    <property type="term" value="P:removal of superoxide radicals"/>
    <property type="evidence" value="ECO:0007669"/>
    <property type="project" value="UniProtKB-UniRule"/>
</dbReference>
<dbReference type="EMBL" id="NPDR01000002">
    <property type="protein sequence ID" value="PJZ50090.1"/>
    <property type="molecule type" value="Genomic_DNA"/>
</dbReference>
<keyword evidence="5 8" id="KW-0560">Oxidoreductase</keyword>
<keyword evidence="2 8" id="KW-0285">Flavoprotein</keyword>
<evidence type="ECO:0000256" key="7">
    <source>
        <dbReference type="ARBA" id="ARBA00023284"/>
    </source>
</evidence>
<keyword evidence="6" id="KW-1015">Disulfide bond</keyword>
<dbReference type="Gene3D" id="3.50.50.60">
    <property type="entry name" value="FAD/NAD(P)-binding domain"/>
    <property type="match status" value="2"/>
</dbReference>
<dbReference type="InterPro" id="IPR008255">
    <property type="entry name" value="Pyr_nucl-diS_OxRdtase_2_AS"/>
</dbReference>
<dbReference type="PROSITE" id="PS00573">
    <property type="entry name" value="PYRIDINE_REDOX_2"/>
    <property type="match status" value="1"/>
</dbReference>
<evidence type="ECO:0000256" key="4">
    <source>
        <dbReference type="ARBA" id="ARBA00022857"/>
    </source>
</evidence>
<dbReference type="Pfam" id="PF07992">
    <property type="entry name" value="Pyr_redox_2"/>
    <property type="match status" value="1"/>
</dbReference>
<dbReference type="GO" id="GO:0005737">
    <property type="term" value="C:cytoplasm"/>
    <property type="evidence" value="ECO:0007669"/>
    <property type="project" value="InterPro"/>
</dbReference>
<evidence type="ECO:0000313" key="12">
    <source>
        <dbReference type="Proteomes" id="UP000231926"/>
    </source>
</evidence>
<evidence type="ECO:0000256" key="5">
    <source>
        <dbReference type="ARBA" id="ARBA00023002"/>
    </source>
</evidence>
<organism evidence="11 12">
    <name type="scientific">Leptospira saintgironsiae</name>
    <dbReference type="NCBI Taxonomy" id="2023183"/>
    <lineage>
        <taxon>Bacteria</taxon>
        <taxon>Pseudomonadati</taxon>
        <taxon>Spirochaetota</taxon>
        <taxon>Spirochaetia</taxon>
        <taxon>Leptospirales</taxon>
        <taxon>Leptospiraceae</taxon>
        <taxon>Leptospira</taxon>
    </lineage>
</organism>
<comment type="catalytic activity">
    <reaction evidence="8">
        <text>[thioredoxin]-dithiol + NADP(+) = [thioredoxin]-disulfide + NADPH + H(+)</text>
        <dbReference type="Rhea" id="RHEA:20345"/>
        <dbReference type="Rhea" id="RHEA-COMP:10698"/>
        <dbReference type="Rhea" id="RHEA-COMP:10700"/>
        <dbReference type="ChEBI" id="CHEBI:15378"/>
        <dbReference type="ChEBI" id="CHEBI:29950"/>
        <dbReference type="ChEBI" id="CHEBI:50058"/>
        <dbReference type="ChEBI" id="CHEBI:57783"/>
        <dbReference type="ChEBI" id="CHEBI:58349"/>
        <dbReference type="EC" id="1.8.1.9"/>
    </reaction>
</comment>
<keyword evidence="3 8" id="KW-0274">FAD</keyword>
<gene>
    <name evidence="11" type="primary">trxB</name>
    <name evidence="11" type="ORF">CH362_07190</name>
</gene>
<dbReference type="GO" id="GO:0004791">
    <property type="term" value="F:thioredoxin-disulfide reductase (NADPH) activity"/>
    <property type="evidence" value="ECO:0007669"/>
    <property type="project" value="UniProtKB-UniRule"/>
</dbReference>
<dbReference type="NCBIfam" id="TIGR01292">
    <property type="entry name" value="TRX_reduct"/>
    <property type="match status" value="1"/>
</dbReference>
<sequence>MPHKVVIIGSGPAGHTAAIYAARANLNPVMYEGFMAGGIAAGGQLTTTTEVENFPGFPEGIDGTQLTNLFRAQSEKYGTKIITQTITKVDFSKRPFRIWSDDELIEAETVIIATGATAKRMFIPGEDSYWQKGISACAVCDGALPIYRNKELAVVGGGDSAVEEAAHLTKFASKVYLIHRRDSLRASKIMQKRATTHPKIEIIWNTAVEGAQGNGNQLTSLSVKELTTGKTKDLAVGGLFYAIGHKPNTEIFEGQLDLDETGYIKTVPGTTRTSVEGVFAAGDVQDKTYRQAITAAGSGCMAALEAERWLEAQEG</sequence>
<keyword evidence="7 8" id="KW-0676">Redox-active center</keyword>
<dbReference type="PANTHER" id="PTHR48105">
    <property type="entry name" value="THIOREDOXIN REDUCTASE 1-RELATED-RELATED"/>
    <property type="match status" value="1"/>
</dbReference>
<dbReference type="FunFam" id="3.50.50.60:FF:000064">
    <property type="entry name" value="Thioredoxin reductase"/>
    <property type="match status" value="1"/>
</dbReference>
<name>A0A2M9YEX1_9LEPT</name>
<dbReference type="OrthoDB" id="9806179at2"/>
<evidence type="ECO:0000256" key="9">
    <source>
        <dbReference type="RuleBase" id="RU003881"/>
    </source>
</evidence>
<dbReference type="EC" id="1.8.1.9" evidence="8"/>
<keyword evidence="12" id="KW-1185">Reference proteome</keyword>
<comment type="cofactor">
    <cofactor evidence="9">
        <name>FAD</name>
        <dbReference type="ChEBI" id="CHEBI:57692"/>
    </cofactor>
    <text evidence="9">Binds 1 FAD per subunit.</text>
</comment>
<evidence type="ECO:0000259" key="10">
    <source>
        <dbReference type="Pfam" id="PF07992"/>
    </source>
</evidence>
<dbReference type="SUPFAM" id="SSF51905">
    <property type="entry name" value="FAD/NAD(P)-binding domain"/>
    <property type="match status" value="1"/>
</dbReference>
<dbReference type="RefSeq" id="WP_100709671.1">
    <property type="nucleotide sequence ID" value="NZ_NPDR01000002.1"/>
</dbReference>
<protein>
    <recommendedName>
        <fullName evidence="8">Thioredoxin reductase</fullName>
        <ecNumber evidence="8">1.8.1.9</ecNumber>
    </recommendedName>
</protein>
<dbReference type="InterPro" id="IPR023753">
    <property type="entry name" value="FAD/NAD-binding_dom"/>
</dbReference>
<comment type="caution">
    <text evidence="11">The sequence shown here is derived from an EMBL/GenBank/DDBJ whole genome shotgun (WGS) entry which is preliminary data.</text>
</comment>
<feature type="domain" description="FAD/NAD(P)-binding" evidence="10">
    <location>
        <begin position="4"/>
        <end position="299"/>
    </location>
</feature>
<dbReference type="PRINTS" id="PR00368">
    <property type="entry name" value="FADPNR"/>
</dbReference>
<dbReference type="InterPro" id="IPR005982">
    <property type="entry name" value="Thioredox_Rdtase"/>
</dbReference>
<evidence type="ECO:0000313" key="11">
    <source>
        <dbReference type="EMBL" id="PJZ50090.1"/>
    </source>
</evidence>
<evidence type="ECO:0000256" key="3">
    <source>
        <dbReference type="ARBA" id="ARBA00022827"/>
    </source>
</evidence>
<reference evidence="11 12" key="1">
    <citation type="submission" date="2017-07" db="EMBL/GenBank/DDBJ databases">
        <title>Leptospira spp. isolated from tropical soils.</title>
        <authorList>
            <person name="Thibeaux R."/>
            <person name="Iraola G."/>
            <person name="Ferres I."/>
            <person name="Bierque E."/>
            <person name="Girault D."/>
            <person name="Soupe-Gilbert M.-E."/>
            <person name="Picardeau M."/>
            <person name="Goarant C."/>
        </authorList>
    </citation>
    <scope>NUCLEOTIDE SEQUENCE [LARGE SCALE GENOMIC DNA]</scope>
    <source>
        <strain evidence="11 12">FH4-C-A2</strain>
    </source>
</reference>
<proteinExistence type="inferred from homology"/>
<accession>A0A2M9YEX1</accession>
<comment type="subunit">
    <text evidence="8">Homodimer.</text>
</comment>
<dbReference type="PRINTS" id="PR00469">
    <property type="entry name" value="PNDRDTASEII"/>
</dbReference>
<dbReference type="AlphaFoldDB" id="A0A2M9YEX1"/>
<evidence type="ECO:0000256" key="8">
    <source>
        <dbReference type="RuleBase" id="RU003880"/>
    </source>
</evidence>
<dbReference type="InterPro" id="IPR050097">
    <property type="entry name" value="Ferredoxin-NADP_redctase_2"/>
</dbReference>
<keyword evidence="4 9" id="KW-0521">NADP</keyword>
<dbReference type="InterPro" id="IPR036188">
    <property type="entry name" value="FAD/NAD-bd_sf"/>
</dbReference>
<evidence type="ECO:0000256" key="1">
    <source>
        <dbReference type="ARBA" id="ARBA00009333"/>
    </source>
</evidence>
<comment type="similarity">
    <text evidence="1 8">Belongs to the class-II pyridine nucleotide-disulfide oxidoreductase family.</text>
</comment>